<gene>
    <name evidence="5" type="primary">LOC124294508</name>
</gene>
<dbReference type="InterPro" id="IPR010998">
    <property type="entry name" value="Integrase_recombinase_N"/>
</dbReference>
<dbReference type="GeneID" id="124294508"/>
<dbReference type="InterPro" id="IPR002104">
    <property type="entry name" value="Integrase_catalytic"/>
</dbReference>
<proteinExistence type="predicted"/>
<dbReference type="Gene3D" id="1.10.443.10">
    <property type="entry name" value="Intergrase catalytic core"/>
    <property type="match status" value="1"/>
</dbReference>
<evidence type="ECO:0000313" key="5">
    <source>
        <dbReference type="RefSeq" id="XP_046595840.1"/>
    </source>
</evidence>
<dbReference type="InterPro" id="IPR013762">
    <property type="entry name" value="Integrase-like_cat_sf"/>
</dbReference>
<accession>A0ABM3G6E3</accession>
<keyword evidence="2" id="KW-0233">DNA recombination</keyword>
<dbReference type="InterPro" id="IPR011010">
    <property type="entry name" value="DNA_brk_join_enz"/>
</dbReference>
<dbReference type="SUPFAM" id="SSF56349">
    <property type="entry name" value="DNA breaking-rejoining enzymes"/>
    <property type="match status" value="1"/>
</dbReference>
<evidence type="ECO:0000259" key="3">
    <source>
        <dbReference type="PROSITE" id="PS51898"/>
    </source>
</evidence>
<sequence length="302" mass="34035">MMSSIAPSTMKQYQSSLRRWREFSKNNGVDMYQAGSIQVIQFLTKRYHEGAGYGTLCSDRSAIALISSHEIGKSELISRFLRGVCRKKPAKPRYDTTWDVAPVLNYIEKMPAMQNLSLKENTEKIATLLALVTAHRLQTLALIKTENIVISTAGITIKIPDIIKTSRPGKSQPEFFLPLFKDRPKLCAATAIIEYLEHTRDLRGALNKNLLIATKKPHYDASAQTIGHWIKNLLKRAGVNTEQFTAYSTRHAAVSAALRKGVDVGTIRRTAGWSERLQVFARFYNKPIQTETNHFVSTILQK</sequence>
<dbReference type="Gene3D" id="1.10.150.130">
    <property type="match status" value="1"/>
</dbReference>
<dbReference type="PROSITE" id="PS51898">
    <property type="entry name" value="TYR_RECOMBINASE"/>
    <property type="match status" value="1"/>
</dbReference>
<name>A0ABM3G6E3_NEOLC</name>
<dbReference type="PANTHER" id="PTHR35617:SF3">
    <property type="entry name" value="CORE-BINDING (CB) DOMAIN-CONTAINING PROTEIN"/>
    <property type="match status" value="1"/>
</dbReference>
<organism evidence="4 5">
    <name type="scientific">Neodiprion lecontei</name>
    <name type="common">Redheaded pine sawfly</name>
    <dbReference type="NCBI Taxonomy" id="441921"/>
    <lineage>
        <taxon>Eukaryota</taxon>
        <taxon>Metazoa</taxon>
        <taxon>Ecdysozoa</taxon>
        <taxon>Arthropoda</taxon>
        <taxon>Hexapoda</taxon>
        <taxon>Insecta</taxon>
        <taxon>Pterygota</taxon>
        <taxon>Neoptera</taxon>
        <taxon>Endopterygota</taxon>
        <taxon>Hymenoptera</taxon>
        <taxon>Tenthredinoidea</taxon>
        <taxon>Diprionidae</taxon>
        <taxon>Diprioninae</taxon>
        <taxon>Neodiprion</taxon>
    </lineage>
</organism>
<evidence type="ECO:0000313" key="4">
    <source>
        <dbReference type="Proteomes" id="UP000829291"/>
    </source>
</evidence>
<dbReference type="Pfam" id="PF00589">
    <property type="entry name" value="Phage_integrase"/>
    <property type="match status" value="1"/>
</dbReference>
<dbReference type="Proteomes" id="UP000829291">
    <property type="component" value="Chromosome 5"/>
</dbReference>
<evidence type="ECO:0000256" key="2">
    <source>
        <dbReference type="ARBA" id="ARBA00023172"/>
    </source>
</evidence>
<evidence type="ECO:0000256" key="1">
    <source>
        <dbReference type="ARBA" id="ARBA00023125"/>
    </source>
</evidence>
<keyword evidence="1" id="KW-0238">DNA-binding</keyword>
<dbReference type="CDD" id="cd00397">
    <property type="entry name" value="DNA_BRE_C"/>
    <property type="match status" value="1"/>
</dbReference>
<dbReference type="RefSeq" id="XP_046595840.1">
    <property type="nucleotide sequence ID" value="XM_046739884.1"/>
</dbReference>
<dbReference type="PANTHER" id="PTHR35617">
    <property type="entry name" value="PHAGE_INTEGRASE DOMAIN-CONTAINING PROTEIN"/>
    <property type="match status" value="1"/>
</dbReference>
<protein>
    <submittedName>
        <fullName evidence="5">Uncharacterized protein LOC124294508</fullName>
    </submittedName>
</protein>
<feature type="domain" description="Tyr recombinase" evidence="3">
    <location>
        <begin position="90"/>
        <end position="300"/>
    </location>
</feature>
<keyword evidence="4" id="KW-1185">Reference proteome</keyword>
<reference evidence="5" key="1">
    <citation type="submission" date="2025-08" db="UniProtKB">
        <authorList>
            <consortium name="RefSeq"/>
        </authorList>
    </citation>
    <scope>IDENTIFICATION</scope>
    <source>
        <tissue evidence="5">Thorax and Abdomen</tissue>
    </source>
</reference>